<reference evidence="1" key="1">
    <citation type="submission" date="2022-07" db="EMBL/GenBank/DDBJ databases">
        <title>Genome Sequence of Phlebia brevispora.</title>
        <authorList>
            <person name="Buettner E."/>
        </authorList>
    </citation>
    <scope>NUCLEOTIDE SEQUENCE</scope>
    <source>
        <strain evidence="1">MPL23</strain>
    </source>
</reference>
<organism evidence="1 2">
    <name type="scientific">Phlebia brevispora</name>
    <dbReference type="NCBI Taxonomy" id="194682"/>
    <lineage>
        <taxon>Eukaryota</taxon>
        <taxon>Fungi</taxon>
        <taxon>Dikarya</taxon>
        <taxon>Basidiomycota</taxon>
        <taxon>Agaricomycotina</taxon>
        <taxon>Agaricomycetes</taxon>
        <taxon>Polyporales</taxon>
        <taxon>Meruliaceae</taxon>
        <taxon>Phlebia</taxon>
    </lineage>
</organism>
<proteinExistence type="predicted"/>
<sequence>MPGEKSTTEALRKALEVFRGPASTPVPTDPYEYQRWEMAGAHALFVHALLSIYEQATTIPPGKEVDFVGYALVWAATLEHHHEWEETRYFEMFSHKYDLRSSIVTEHAAFHGGLVALQEYLVSCLPAGSPYGFGDRIAPQ</sequence>
<gene>
    <name evidence="1" type="ORF">NM688_g1425</name>
</gene>
<protein>
    <submittedName>
        <fullName evidence="1">Uncharacterized protein</fullName>
    </submittedName>
</protein>
<name>A0ACC1TB81_9APHY</name>
<dbReference type="Proteomes" id="UP001148662">
    <property type="component" value="Unassembled WGS sequence"/>
</dbReference>
<accession>A0ACC1TB81</accession>
<keyword evidence="2" id="KW-1185">Reference proteome</keyword>
<dbReference type="EMBL" id="JANHOG010000151">
    <property type="protein sequence ID" value="KAJ3557533.1"/>
    <property type="molecule type" value="Genomic_DNA"/>
</dbReference>
<evidence type="ECO:0000313" key="2">
    <source>
        <dbReference type="Proteomes" id="UP001148662"/>
    </source>
</evidence>
<comment type="caution">
    <text evidence="1">The sequence shown here is derived from an EMBL/GenBank/DDBJ whole genome shotgun (WGS) entry which is preliminary data.</text>
</comment>
<evidence type="ECO:0000313" key="1">
    <source>
        <dbReference type="EMBL" id="KAJ3557533.1"/>
    </source>
</evidence>